<evidence type="ECO:0000313" key="1">
    <source>
        <dbReference type="EMBL" id="KAG2599248.1"/>
    </source>
</evidence>
<dbReference type="Proteomes" id="UP000823388">
    <property type="component" value="Chromosome 5K"/>
</dbReference>
<sequence length="116" mass="12594">MQCLARAVARTAAEGYAGRRFLATGRGAARSYANKQVRLATARALLRDRRSSEWLYQQRLMSERRAVGVEAGKLDSPGAVMGRRLCAFLAGALLAKIFEPSVGSSTKEDCRPCISS</sequence>
<name>A0A8T0SQ67_PANVG</name>
<organism evidence="1 2">
    <name type="scientific">Panicum virgatum</name>
    <name type="common">Blackwell switchgrass</name>
    <dbReference type="NCBI Taxonomy" id="38727"/>
    <lineage>
        <taxon>Eukaryota</taxon>
        <taxon>Viridiplantae</taxon>
        <taxon>Streptophyta</taxon>
        <taxon>Embryophyta</taxon>
        <taxon>Tracheophyta</taxon>
        <taxon>Spermatophyta</taxon>
        <taxon>Magnoliopsida</taxon>
        <taxon>Liliopsida</taxon>
        <taxon>Poales</taxon>
        <taxon>Poaceae</taxon>
        <taxon>PACMAD clade</taxon>
        <taxon>Panicoideae</taxon>
        <taxon>Panicodae</taxon>
        <taxon>Paniceae</taxon>
        <taxon>Panicinae</taxon>
        <taxon>Panicum</taxon>
        <taxon>Panicum sect. Hiantes</taxon>
    </lineage>
</organism>
<protein>
    <submittedName>
        <fullName evidence="1">Uncharacterized protein</fullName>
    </submittedName>
</protein>
<dbReference type="AlphaFoldDB" id="A0A8T0SQ67"/>
<reference evidence="1 2" key="1">
    <citation type="submission" date="2020-05" db="EMBL/GenBank/DDBJ databases">
        <title>WGS assembly of Panicum virgatum.</title>
        <authorList>
            <person name="Lovell J.T."/>
            <person name="Jenkins J."/>
            <person name="Shu S."/>
            <person name="Juenger T.E."/>
            <person name="Schmutz J."/>
        </authorList>
    </citation>
    <scope>NUCLEOTIDE SEQUENCE [LARGE SCALE GENOMIC DNA]</scope>
    <source>
        <strain evidence="2">cv. AP13</strain>
    </source>
</reference>
<accession>A0A8T0SQ67</accession>
<dbReference type="EMBL" id="CM029045">
    <property type="protein sequence ID" value="KAG2599248.1"/>
    <property type="molecule type" value="Genomic_DNA"/>
</dbReference>
<evidence type="ECO:0000313" key="2">
    <source>
        <dbReference type="Proteomes" id="UP000823388"/>
    </source>
</evidence>
<comment type="caution">
    <text evidence="1">The sequence shown here is derived from an EMBL/GenBank/DDBJ whole genome shotgun (WGS) entry which is preliminary data.</text>
</comment>
<keyword evidence="2" id="KW-1185">Reference proteome</keyword>
<gene>
    <name evidence="1" type="ORF">PVAP13_5KG464221</name>
</gene>
<proteinExistence type="predicted"/>